<accession>A0A243W7M4</accession>
<sequence>MKASLAIVLVIVGGWGGLTRVHNRNEAVQQAAVQYARGNFVAAANLYQQAVEQYGGHQEELLLNLAQSCARAGRVAEAQAYYGRLLTSHTRTVRGAAQQQLAALRAQQGEYAQAVGLFRQALLTNPRSSTARYNYEVLSNYLAQNGNSPRIPPSASRRPKPEQQPFDASNSQPQAGAQAGNEQQGQLDDLTQPDDPRNPEQTKQDPNSRRDPNQRSTADGSSAQGGFQPGVGPRRNVAGGTEPGTTRGLDTDAEGSASGRHRAGTDPATLNEAQLQTQRARLQQMNLSTGQARQLLEALSTAEQQYLQQIPHKASSKPAPGQPTW</sequence>
<feature type="compositionally biased region" description="Polar residues" evidence="2">
    <location>
        <begin position="214"/>
        <end position="225"/>
    </location>
</feature>
<dbReference type="SUPFAM" id="SSF48452">
    <property type="entry name" value="TPR-like"/>
    <property type="match status" value="1"/>
</dbReference>
<evidence type="ECO:0000313" key="3">
    <source>
        <dbReference type="EMBL" id="OUJ69463.1"/>
    </source>
</evidence>
<dbReference type="InterPro" id="IPR011990">
    <property type="entry name" value="TPR-like_helical_dom_sf"/>
</dbReference>
<dbReference type="PROSITE" id="PS50005">
    <property type="entry name" value="TPR"/>
    <property type="match status" value="1"/>
</dbReference>
<dbReference type="RefSeq" id="WP_086597114.1">
    <property type="nucleotide sequence ID" value="NZ_MTSE01000033.1"/>
</dbReference>
<feature type="repeat" description="TPR" evidence="1">
    <location>
        <begin position="95"/>
        <end position="128"/>
    </location>
</feature>
<dbReference type="OrthoDB" id="597471at2"/>
<dbReference type="SMART" id="SM00028">
    <property type="entry name" value="TPR"/>
    <property type="match status" value="3"/>
</dbReference>
<feature type="region of interest" description="Disordered" evidence="2">
    <location>
        <begin position="143"/>
        <end position="277"/>
    </location>
</feature>
<gene>
    <name evidence="3" type="ORF">BXP70_26365</name>
</gene>
<evidence type="ECO:0000256" key="2">
    <source>
        <dbReference type="SAM" id="MobiDB-lite"/>
    </source>
</evidence>
<name>A0A243W7M4_9BACT</name>
<comment type="caution">
    <text evidence="3">The sequence shown here is derived from an EMBL/GenBank/DDBJ whole genome shotgun (WGS) entry which is preliminary data.</text>
</comment>
<feature type="compositionally biased region" description="Basic and acidic residues" evidence="2">
    <location>
        <begin position="194"/>
        <end position="213"/>
    </location>
</feature>
<evidence type="ECO:0000256" key="1">
    <source>
        <dbReference type="PROSITE-ProRule" id="PRU00339"/>
    </source>
</evidence>
<dbReference type="Pfam" id="PF13176">
    <property type="entry name" value="TPR_7"/>
    <property type="match status" value="1"/>
</dbReference>
<keyword evidence="4" id="KW-1185">Reference proteome</keyword>
<reference evidence="3 4" key="1">
    <citation type="submission" date="2017-01" db="EMBL/GenBank/DDBJ databases">
        <title>A new Hymenobacter.</title>
        <authorList>
            <person name="Liang Y."/>
            <person name="Feng F."/>
        </authorList>
    </citation>
    <scope>NUCLEOTIDE SEQUENCE [LARGE SCALE GENOMIC DNA]</scope>
    <source>
        <strain evidence="3">MIMBbqt21</strain>
    </source>
</reference>
<evidence type="ECO:0000313" key="4">
    <source>
        <dbReference type="Proteomes" id="UP000194873"/>
    </source>
</evidence>
<dbReference type="AlphaFoldDB" id="A0A243W7M4"/>
<organism evidence="3 4">
    <name type="scientific">Hymenobacter crusticola</name>
    <dbReference type="NCBI Taxonomy" id="1770526"/>
    <lineage>
        <taxon>Bacteria</taxon>
        <taxon>Pseudomonadati</taxon>
        <taxon>Bacteroidota</taxon>
        <taxon>Cytophagia</taxon>
        <taxon>Cytophagales</taxon>
        <taxon>Hymenobacteraceae</taxon>
        <taxon>Hymenobacter</taxon>
    </lineage>
</organism>
<dbReference type="Proteomes" id="UP000194873">
    <property type="component" value="Unassembled WGS sequence"/>
</dbReference>
<dbReference type="InterPro" id="IPR019734">
    <property type="entry name" value="TPR_rpt"/>
</dbReference>
<dbReference type="EMBL" id="MTSE01000033">
    <property type="protein sequence ID" value="OUJ69463.1"/>
    <property type="molecule type" value="Genomic_DNA"/>
</dbReference>
<protein>
    <submittedName>
        <fullName evidence="3">Uncharacterized protein</fullName>
    </submittedName>
</protein>
<dbReference type="Gene3D" id="1.25.40.10">
    <property type="entry name" value="Tetratricopeptide repeat domain"/>
    <property type="match status" value="1"/>
</dbReference>
<keyword evidence="1" id="KW-0802">TPR repeat</keyword>
<feature type="compositionally biased region" description="Low complexity" evidence="2">
    <location>
        <begin position="172"/>
        <end position="186"/>
    </location>
</feature>
<proteinExistence type="predicted"/>